<protein>
    <recommendedName>
        <fullName evidence="3">SGNH hydrolase-type esterase domain-containing protein</fullName>
    </recommendedName>
</protein>
<accession>A0ABP8VG32</accession>
<dbReference type="Gene3D" id="3.40.50.1110">
    <property type="entry name" value="SGNH hydrolase"/>
    <property type="match status" value="2"/>
</dbReference>
<evidence type="ECO:0008006" key="3">
    <source>
        <dbReference type="Google" id="ProtNLM"/>
    </source>
</evidence>
<dbReference type="SUPFAM" id="SSF52266">
    <property type="entry name" value="SGNH hydrolase"/>
    <property type="match status" value="1"/>
</dbReference>
<gene>
    <name evidence="1" type="ORF">GCM10023214_62250</name>
</gene>
<organism evidence="1 2">
    <name type="scientific">Amycolatopsis dongchuanensis</name>
    <dbReference type="NCBI Taxonomy" id="1070866"/>
    <lineage>
        <taxon>Bacteria</taxon>
        <taxon>Bacillati</taxon>
        <taxon>Actinomycetota</taxon>
        <taxon>Actinomycetes</taxon>
        <taxon>Pseudonocardiales</taxon>
        <taxon>Pseudonocardiaceae</taxon>
        <taxon>Amycolatopsis</taxon>
    </lineage>
</organism>
<evidence type="ECO:0000313" key="2">
    <source>
        <dbReference type="Proteomes" id="UP001500192"/>
    </source>
</evidence>
<comment type="caution">
    <text evidence="1">The sequence shown here is derived from an EMBL/GenBank/DDBJ whole genome shotgun (WGS) entry which is preliminary data.</text>
</comment>
<evidence type="ECO:0000313" key="1">
    <source>
        <dbReference type="EMBL" id="GAA4661512.1"/>
    </source>
</evidence>
<sequence>MAQARGGRGFCRRRSTAGLTGDPRFLPAEPKNLEIWLPQAEITELIALRTDAPVDAPTPPGRRWLHHGSSLSHCAEAASPTGTWPAIAARLAGVELTNLGFGSNALLDPFVARAIRDAGTDLISLKIGANLVTSDLMRLRAFGPAVPGFDATTLRFRTLGTPDDLGHGRLSLRIVRDELARITTERADPHLHYLDGRTLYGHQDFAELPPPDGLHLDDAGYQRVGERFAQFAFNGPFA</sequence>
<dbReference type="EMBL" id="BAABIB010000120">
    <property type="protein sequence ID" value="GAA4661512.1"/>
    <property type="molecule type" value="Genomic_DNA"/>
</dbReference>
<dbReference type="Proteomes" id="UP001500192">
    <property type="component" value="Unassembled WGS sequence"/>
</dbReference>
<reference evidence="2" key="1">
    <citation type="journal article" date="2019" name="Int. J. Syst. Evol. Microbiol.">
        <title>The Global Catalogue of Microorganisms (GCM) 10K type strain sequencing project: providing services to taxonomists for standard genome sequencing and annotation.</title>
        <authorList>
            <consortium name="The Broad Institute Genomics Platform"/>
            <consortium name="The Broad Institute Genome Sequencing Center for Infectious Disease"/>
            <person name="Wu L."/>
            <person name="Ma J."/>
        </authorList>
    </citation>
    <scope>NUCLEOTIDE SEQUENCE [LARGE SCALE GENOMIC DNA]</scope>
    <source>
        <strain evidence="2">JCM 18054</strain>
    </source>
</reference>
<proteinExistence type="predicted"/>
<dbReference type="InterPro" id="IPR036514">
    <property type="entry name" value="SGNH_hydro_sf"/>
</dbReference>
<keyword evidence="2" id="KW-1185">Reference proteome</keyword>
<name>A0ABP8VG32_9PSEU</name>